<sequence length="530" mass="61825">MNMKNMKYNYSSEYESEYEEELTNIHNESDDDCCDNDNYEDKTENVSVFNMQEYLQVKLPLRRISSPINPLPMTLLLNLDKFNTYEEYEEYMDNIKKEKELVLQEQKKKESKAICDAFNDFLKEKMIDEEFMKSLPTMSEGMRIRLENERLKAELKEVKDAEKSKRDAFKSRISSGYNKQAVTDITPSVEVMAARRAARRKKRAEEKEKEKEKTENITIKTSIKTSVFFNDIIVDQSDDEAEAERQDIALAHEKCLKKYEILDKMNNDKMNNDKMNNQTSIQNDSSSSDDDDLLNAFLYLKNKNSKNIANSPNITKKESTPILDKKEIAEKLSKTRMCNSILNNMECRHGTNCRFAHTLNELVIRNCFYGDNCNIFSTCQHKHPKETIDEYHLRLNLVNIIKPKNTHERNNTSTPNSSPIFLGRTAPIPIKPPTLVLPVISELDLNRDVAFDTLSNKKDLAQKLVKTRMCNSVLNKQQCRHGVNCRFAHNRNELVISNCFFKDDCKYFNTCVHKHPKETTDSYYTRVEKL</sequence>
<protein>
    <recommendedName>
        <fullName evidence="7">C3H1-type domain-containing protein</fullName>
    </recommendedName>
</protein>
<keyword evidence="3" id="KW-0863">Zinc-finger</keyword>
<dbReference type="SUPFAM" id="SSF90229">
    <property type="entry name" value="CCCH zinc finger"/>
    <property type="match status" value="2"/>
</dbReference>
<dbReference type="InterPro" id="IPR036855">
    <property type="entry name" value="Znf_CCCH_sf"/>
</dbReference>
<feature type="region of interest" description="Disordered" evidence="6">
    <location>
        <begin position="268"/>
        <end position="288"/>
    </location>
</feature>
<keyword evidence="1" id="KW-0479">Metal-binding</keyword>
<evidence type="ECO:0000256" key="5">
    <source>
        <dbReference type="SAM" id="Coils"/>
    </source>
</evidence>
<feature type="domain" description="C3H1-type" evidence="7">
    <location>
        <begin position="332"/>
        <end position="360"/>
    </location>
</feature>
<evidence type="ECO:0000256" key="1">
    <source>
        <dbReference type="ARBA" id="ARBA00022723"/>
    </source>
</evidence>
<keyword evidence="4" id="KW-0862">Zinc</keyword>
<dbReference type="PANTHER" id="PTHR12547:SF18">
    <property type="entry name" value="PROTEIN TIS11"/>
    <property type="match status" value="1"/>
</dbReference>
<dbReference type="AlphaFoldDB" id="A0A6C0CYQ9"/>
<evidence type="ECO:0000256" key="3">
    <source>
        <dbReference type="ARBA" id="ARBA00022771"/>
    </source>
</evidence>
<evidence type="ECO:0000256" key="4">
    <source>
        <dbReference type="ARBA" id="ARBA00022833"/>
    </source>
</evidence>
<proteinExistence type="predicted"/>
<dbReference type="Gene3D" id="4.10.1000.10">
    <property type="entry name" value="Zinc finger, CCCH-type"/>
    <property type="match status" value="2"/>
</dbReference>
<dbReference type="GO" id="GO:0008270">
    <property type="term" value="F:zinc ion binding"/>
    <property type="evidence" value="ECO:0007669"/>
    <property type="project" value="UniProtKB-KW"/>
</dbReference>
<dbReference type="PANTHER" id="PTHR12547">
    <property type="entry name" value="CCCH ZINC FINGER/TIS11-RELATED"/>
    <property type="match status" value="1"/>
</dbReference>
<evidence type="ECO:0000259" key="7">
    <source>
        <dbReference type="PROSITE" id="PS50103"/>
    </source>
</evidence>
<feature type="domain" description="C3H1-type" evidence="7">
    <location>
        <begin position="464"/>
        <end position="492"/>
    </location>
</feature>
<name>A0A6C0CYQ9_9ZZZZ</name>
<dbReference type="InterPro" id="IPR000571">
    <property type="entry name" value="Znf_CCCH"/>
</dbReference>
<keyword evidence="2" id="KW-0677">Repeat</keyword>
<feature type="coiled-coil region" evidence="5">
    <location>
        <begin position="85"/>
        <end position="112"/>
    </location>
</feature>
<keyword evidence="5" id="KW-0175">Coiled coil</keyword>
<accession>A0A6C0CYQ9</accession>
<dbReference type="InterPro" id="IPR045877">
    <property type="entry name" value="ZFP36-like"/>
</dbReference>
<dbReference type="Pfam" id="PF19242">
    <property type="entry name" value="Zn_finger_prot"/>
    <property type="match status" value="1"/>
</dbReference>
<evidence type="ECO:0000313" key="8">
    <source>
        <dbReference type="EMBL" id="QHT09658.1"/>
    </source>
</evidence>
<evidence type="ECO:0000256" key="2">
    <source>
        <dbReference type="ARBA" id="ARBA00022737"/>
    </source>
</evidence>
<dbReference type="PROSITE" id="PS50103">
    <property type="entry name" value="ZF_C3H1"/>
    <property type="match status" value="2"/>
</dbReference>
<dbReference type="EMBL" id="MN739514">
    <property type="protein sequence ID" value="QHT09658.1"/>
    <property type="molecule type" value="Genomic_DNA"/>
</dbReference>
<dbReference type="SMART" id="SM00356">
    <property type="entry name" value="ZnF_C3H1"/>
    <property type="match status" value="2"/>
</dbReference>
<organism evidence="8">
    <name type="scientific">viral metagenome</name>
    <dbReference type="NCBI Taxonomy" id="1070528"/>
    <lineage>
        <taxon>unclassified sequences</taxon>
        <taxon>metagenomes</taxon>
        <taxon>organismal metagenomes</taxon>
    </lineage>
</organism>
<dbReference type="GO" id="GO:0003729">
    <property type="term" value="F:mRNA binding"/>
    <property type="evidence" value="ECO:0007669"/>
    <property type="project" value="InterPro"/>
</dbReference>
<evidence type="ECO:0000256" key="6">
    <source>
        <dbReference type="SAM" id="MobiDB-lite"/>
    </source>
</evidence>
<dbReference type="InterPro" id="IPR045410">
    <property type="entry name" value="Zn_finger_prot"/>
</dbReference>
<feature type="coiled-coil region" evidence="5">
    <location>
        <begin position="141"/>
        <end position="168"/>
    </location>
</feature>
<reference evidence="8" key="1">
    <citation type="journal article" date="2020" name="Nature">
        <title>Giant virus diversity and host interactions through global metagenomics.</title>
        <authorList>
            <person name="Schulz F."/>
            <person name="Roux S."/>
            <person name="Paez-Espino D."/>
            <person name="Jungbluth S."/>
            <person name="Walsh D.A."/>
            <person name="Denef V.J."/>
            <person name="McMahon K.D."/>
            <person name="Konstantinidis K.T."/>
            <person name="Eloe-Fadrosh E.A."/>
            <person name="Kyrpides N.C."/>
            <person name="Woyke T."/>
        </authorList>
    </citation>
    <scope>NUCLEOTIDE SEQUENCE</scope>
    <source>
        <strain evidence="8">GVMAG-M-3300023174-102</strain>
    </source>
</reference>